<gene>
    <name evidence="7" type="primary">pcm</name>
    <name evidence="8" type="ORF">SAMN02745121_08141</name>
</gene>
<dbReference type="CDD" id="cd14728">
    <property type="entry name" value="Ere-like"/>
    <property type="match status" value="1"/>
</dbReference>
<dbReference type="PROSITE" id="PS01279">
    <property type="entry name" value="PCMT"/>
    <property type="match status" value="1"/>
</dbReference>
<dbReference type="FunFam" id="3.40.50.150:FF:000010">
    <property type="entry name" value="Protein-L-isoaspartate O-methyltransferase"/>
    <property type="match status" value="1"/>
</dbReference>
<dbReference type="SUPFAM" id="SSF159501">
    <property type="entry name" value="EreA/ChaN-like"/>
    <property type="match status" value="1"/>
</dbReference>
<dbReference type="InterPro" id="IPR052036">
    <property type="entry name" value="Hydrolase/PRTase-associated"/>
</dbReference>
<dbReference type="HAMAP" id="MF_00090">
    <property type="entry name" value="PIMT"/>
    <property type="match status" value="1"/>
</dbReference>
<protein>
    <recommendedName>
        <fullName evidence="7">Protein-L-isoaspartate O-methyltransferase</fullName>
        <ecNumber evidence="7">2.1.1.77</ecNumber>
    </recommendedName>
    <alternativeName>
        <fullName evidence="7">L-isoaspartyl protein carboxyl methyltransferase</fullName>
    </alternativeName>
    <alternativeName>
        <fullName evidence="7">Protein L-isoaspartyl methyltransferase</fullName>
    </alternativeName>
    <alternativeName>
        <fullName evidence="7">Protein-beta-aspartate methyltransferase</fullName>
        <shortName evidence="7">PIMT</shortName>
    </alternativeName>
</protein>
<keyword evidence="3 7" id="KW-0963">Cytoplasm</keyword>
<dbReference type="PANTHER" id="PTHR31299:SF0">
    <property type="entry name" value="ESTERASE, PUTATIVE (AFU_ORTHOLOGUE AFUA_1G05850)-RELATED"/>
    <property type="match status" value="1"/>
</dbReference>
<dbReference type="Gene3D" id="3.40.50.150">
    <property type="entry name" value="Vaccinia Virus protein VP39"/>
    <property type="match status" value="1"/>
</dbReference>
<evidence type="ECO:0000256" key="5">
    <source>
        <dbReference type="ARBA" id="ARBA00022679"/>
    </source>
</evidence>
<keyword evidence="4 7" id="KW-0489">Methyltransferase</keyword>
<dbReference type="GO" id="GO:0004719">
    <property type="term" value="F:protein-L-isoaspartate (D-aspartate) O-methyltransferase activity"/>
    <property type="evidence" value="ECO:0007669"/>
    <property type="project" value="UniProtKB-UniRule"/>
</dbReference>
<dbReference type="GO" id="GO:0030091">
    <property type="term" value="P:protein repair"/>
    <property type="evidence" value="ECO:0007669"/>
    <property type="project" value="UniProtKB-UniRule"/>
</dbReference>
<dbReference type="AlphaFoldDB" id="A0A1I2HRA9"/>
<dbReference type="NCBIfam" id="TIGR00080">
    <property type="entry name" value="pimt"/>
    <property type="match status" value="1"/>
</dbReference>
<keyword evidence="5 7" id="KW-0808">Transferase</keyword>
<dbReference type="GO" id="GO:0005737">
    <property type="term" value="C:cytoplasm"/>
    <property type="evidence" value="ECO:0007669"/>
    <property type="project" value="UniProtKB-SubCell"/>
</dbReference>
<comment type="similarity">
    <text evidence="2 7">Belongs to the methyltransferase superfamily. L-isoaspartyl/D-aspartyl protein methyltransferase family.</text>
</comment>
<dbReference type="Pfam" id="PF01135">
    <property type="entry name" value="PCMT"/>
    <property type="match status" value="1"/>
</dbReference>
<evidence type="ECO:0000256" key="6">
    <source>
        <dbReference type="ARBA" id="ARBA00022691"/>
    </source>
</evidence>
<proteinExistence type="inferred from homology"/>
<evidence type="ECO:0000313" key="8">
    <source>
        <dbReference type="EMBL" id="SFF32212.1"/>
    </source>
</evidence>
<comment type="subcellular location">
    <subcellularLocation>
        <location evidence="1 7">Cytoplasm</location>
    </subcellularLocation>
</comment>
<dbReference type="Proteomes" id="UP000199400">
    <property type="component" value="Unassembled WGS sequence"/>
</dbReference>
<dbReference type="RefSeq" id="WP_096327636.1">
    <property type="nucleotide sequence ID" value="NZ_FOMX01000046.1"/>
</dbReference>
<dbReference type="Gene3D" id="3.30.1870.10">
    <property type="entry name" value="EreA-like, domain 2"/>
    <property type="match status" value="1"/>
</dbReference>
<dbReference type="CDD" id="cd02440">
    <property type="entry name" value="AdoMet_MTases"/>
    <property type="match status" value="1"/>
</dbReference>
<dbReference type="InterPro" id="IPR000682">
    <property type="entry name" value="PCMT"/>
</dbReference>
<keyword evidence="9" id="KW-1185">Reference proteome</keyword>
<dbReference type="Gene3D" id="3.40.1660.10">
    <property type="entry name" value="EreA-like (biosynthetic domain)"/>
    <property type="match status" value="1"/>
</dbReference>
<dbReference type="Pfam" id="PF05139">
    <property type="entry name" value="Erythro_esteras"/>
    <property type="match status" value="1"/>
</dbReference>
<comment type="function">
    <text evidence="7">Catalyzes the methyl esterification of L-isoaspartyl residues in peptides and proteins that result from spontaneous decomposition of normal L-aspartyl and L-asparaginyl residues. It plays a role in the repair and/or degradation of damaged proteins.</text>
</comment>
<evidence type="ECO:0000256" key="2">
    <source>
        <dbReference type="ARBA" id="ARBA00005369"/>
    </source>
</evidence>
<evidence type="ECO:0000256" key="7">
    <source>
        <dbReference type="HAMAP-Rule" id="MF_00090"/>
    </source>
</evidence>
<dbReference type="SUPFAM" id="SSF53335">
    <property type="entry name" value="S-adenosyl-L-methionine-dependent methyltransferases"/>
    <property type="match status" value="1"/>
</dbReference>
<keyword evidence="6 7" id="KW-0949">S-adenosyl-L-methionine</keyword>
<dbReference type="EMBL" id="FOMX01000046">
    <property type="protein sequence ID" value="SFF32212.1"/>
    <property type="molecule type" value="Genomic_DNA"/>
</dbReference>
<organism evidence="8 9">
    <name type="scientific">Nannocystis exedens</name>
    <dbReference type="NCBI Taxonomy" id="54"/>
    <lineage>
        <taxon>Bacteria</taxon>
        <taxon>Pseudomonadati</taxon>
        <taxon>Myxococcota</taxon>
        <taxon>Polyangia</taxon>
        <taxon>Nannocystales</taxon>
        <taxon>Nannocystaceae</taxon>
        <taxon>Nannocystis</taxon>
    </lineage>
</organism>
<sequence length="660" mass="73515">MDTRDEWIDLQLAGRGITDERVLAAFRSVPRAEFVPEELAEFAHEDEPLPIGGGQTISQPYIVALTVDALDLQGGERVLEVGTGSGYAAAVLGRLAGEVYTVERLESLADSASERLSRLGFTNVHVRCGDGTLGWPEHAPYDAIAVAAGGPEVPRALLDQLAPGGRLVMPVSAGERAQTLVRVTREADGHLHEDSLGPVRFVPLIGEQGWPEEGGLVRAPARPLDDRAVPKLIREAGEPLHDLDAHSLDALIDRIGDARLVLLGEATHGTSEFYRLRARLSRALIERCGFDFVAVEADWPDAMRIHNYVTDGPRSRVEFTPFSRFPTWMWRNEEVSEFVEWLRTHNLGRRERAQRAGFYGLDLYSMFTSIAHVLAYLDEVDPDAARVARARYGMLTPWQEDPAAYGQAVLVGRHASSEAAVVAMLRDMLERRLEYAGRDGEAFFDAAQNAHVVTNAERYYRAMYYGSAASWNLRDTHMFDTLLALLGYHGPDARGIVWEHNSHLGNAEATEMSVRGELNVGQLCREHFGDAVYAVGFGTDHGTVAAASDWGGPMQRMRVRPSLPGSYERLCHDSQVPAFLLPLRAPRRAEVRDELMQPRLERAIGVIYRPDSERMSHYFHASLPLQFDEYIWFDETDAVSPLQVERRPSPELPETYPFGL</sequence>
<accession>A0A1I2HRA9</accession>
<dbReference type="NCBIfam" id="NF001453">
    <property type="entry name" value="PRK00312.1"/>
    <property type="match status" value="1"/>
</dbReference>
<dbReference type="OrthoDB" id="9810066at2"/>
<name>A0A1I2HRA9_9BACT</name>
<dbReference type="GO" id="GO:0032259">
    <property type="term" value="P:methylation"/>
    <property type="evidence" value="ECO:0007669"/>
    <property type="project" value="UniProtKB-KW"/>
</dbReference>
<evidence type="ECO:0000256" key="3">
    <source>
        <dbReference type="ARBA" id="ARBA00022490"/>
    </source>
</evidence>
<dbReference type="InterPro" id="IPR007815">
    <property type="entry name" value="Emycin_Estase"/>
</dbReference>
<dbReference type="STRING" id="54.SAMN02745121_08141"/>
<evidence type="ECO:0000256" key="1">
    <source>
        <dbReference type="ARBA" id="ARBA00004496"/>
    </source>
</evidence>
<reference evidence="9" key="1">
    <citation type="submission" date="2016-10" db="EMBL/GenBank/DDBJ databases">
        <authorList>
            <person name="Varghese N."/>
            <person name="Submissions S."/>
        </authorList>
    </citation>
    <scope>NUCLEOTIDE SEQUENCE [LARGE SCALE GENOMIC DNA]</scope>
    <source>
        <strain evidence="9">ATCC 25963</strain>
    </source>
</reference>
<evidence type="ECO:0000256" key="4">
    <source>
        <dbReference type="ARBA" id="ARBA00022603"/>
    </source>
</evidence>
<comment type="catalytic activity">
    <reaction evidence="7">
        <text>[protein]-L-isoaspartate + S-adenosyl-L-methionine = [protein]-L-isoaspartate alpha-methyl ester + S-adenosyl-L-homocysteine</text>
        <dbReference type="Rhea" id="RHEA:12705"/>
        <dbReference type="Rhea" id="RHEA-COMP:12143"/>
        <dbReference type="Rhea" id="RHEA-COMP:12144"/>
        <dbReference type="ChEBI" id="CHEBI:57856"/>
        <dbReference type="ChEBI" id="CHEBI:59789"/>
        <dbReference type="ChEBI" id="CHEBI:90596"/>
        <dbReference type="ChEBI" id="CHEBI:90598"/>
        <dbReference type="EC" id="2.1.1.77"/>
    </reaction>
</comment>
<dbReference type="EC" id="2.1.1.77" evidence="7"/>
<dbReference type="InterPro" id="IPR029063">
    <property type="entry name" value="SAM-dependent_MTases_sf"/>
</dbReference>
<dbReference type="PANTHER" id="PTHR31299">
    <property type="entry name" value="ESTERASE, PUTATIVE (AFU_ORTHOLOGUE AFUA_1G05850)-RELATED"/>
    <property type="match status" value="1"/>
</dbReference>
<dbReference type="Gene3D" id="1.20.1440.30">
    <property type="entry name" value="Biosynthetic Protein domain"/>
    <property type="match status" value="1"/>
</dbReference>
<dbReference type="GO" id="GO:0046677">
    <property type="term" value="P:response to antibiotic"/>
    <property type="evidence" value="ECO:0007669"/>
    <property type="project" value="InterPro"/>
</dbReference>
<feature type="active site" evidence="7">
    <location>
        <position position="58"/>
    </location>
</feature>
<evidence type="ECO:0000313" key="9">
    <source>
        <dbReference type="Proteomes" id="UP000199400"/>
    </source>
</evidence>